<proteinExistence type="predicted"/>
<protein>
    <submittedName>
        <fullName evidence="2">Uncharacterized protein</fullName>
    </submittedName>
</protein>
<comment type="caution">
    <text evidence="2">The sequence shown here is derived from an EMBL/GenBank/DDBJ whole genome shotgun (WGS) entry which is preliminary data.</text>
</comment>
<organism evidence="2 3">
    <name type="scientific">Haloferax namakaokahaiae</name>
    <dbReference type="NCBI Taxonomy" id="1748331"/>
    <lineage>
        <taxon>Archaea</taxon>
        <taxon>Methanobacteriati</taxon>
        <taxon>Methanobacteriota</taxon>
        <taxon>Stenosarchaea group</taxon>
        <taxon>Halobacteria</taxon>
        <taxon>Halobacteriales</taxon>
        <taxon>Haloferacaceae</taxon>
        <taxon>Haloferax</taxon>
    </lineage>
</organism>
<keyword evidence="1" id="KW-0472">Membrane</keyword>
<gene>
    <name evidence="2" type="ORF">ACFQJC_12490</name>
</gene>
<accession>A0ABD5ZGG9</accession>
<reference evidence="2 3" key="1">
    <citation type="journal article" date="2019" name="Int. J. Syst. Evol. Microbiol.">
        <title>The Global Catalogue of Microorganisms (GCM) 10K type strain sequencing project: providing services to taxonomists for standard genome sequencing and annotation.</title>
        <authorList>
            <consortium name="The Broad Institute Genomics Platform"/>
            <consortium name="The Broad Institute Genome Sequencing Center for Infectious Disease"/>
            <person name="Wu L."/>
            <person name="Ma J."/>
        </authorList>
    </citation>
    <scope>NUCLEOTIDE SEQUENCE [LARGE SCALE GENOMIC DNA]</scope>
    <source>
        <strain evidence="2 3">DSM 29988</strain>
    </source>
</reference>
<keyword evidence="3" id="KW-1185">Reference proteome</keyword>
<keyword evidence="1" id="KW-1133">Transmembrane helix</keyword>
<dbReference type="EMBL" id="JBHTAA010000005">
    <property type="protein sequence ID" value="MFC7204337.1"/>
    <property type="molecule type" value="Genomic_DNA"/>
</dbReference>
<dbReference type="Proteomes" id="UP001596481">
    <property type="component" value="Unassembled WGS sequence"/>
</dbReference>
<evidence type="ECO:0000313" key="2">
    <source>
        <dbReference type="EMBL" id="MFC7204337.1"/>
    </source>
</evidence>
<dbReference type="RefSeq" id="WP_390223950.1">
    <property type="nucleotide sequence ID" value="NZ_JBHTAA010000005.1"/>
</dbReference>
<dbReference type="AlphaFoldDB" id="A0ABD5ZGG9"/>
<feature type="transmembrane region" description="Helical" evidence="1">
    <location>
        <begin position="31"/>
        <end position="49"/>
    </location>
</feature>
<name>A0ABD5ZGG9_9EURY</name>
<feature type="transmembrane region" description="Helical" evidence="1">
    <location>
        <begin position="85"/>
        <end position="103"/>
    </location>
</feature>
<keyword evidence="1" id="KW-0812">Transmembrane</keyword>
<feature type="transmembrane region" description="Helical" evidence="1">
    <location>
        <begin position="7"/>
        <end position="25"/>
    </location>
</feature>
<feature type="transmembrane region" description="Helical" evidence="1">
    <location>
        <begin position="61"/>
        <end position="79"/>
    </location>
</feature>
<evidence type="ECO:0000256" key="1">
    <source>
        <dbReference type="SAM" id="Phobius"/>
    </source>
</evidence>
<evidence type="ECO:0000313" key="3">
    <source>
        <dbReference type="Proteomes" id="UP001596481"/>
    </source>
</evidence>
<sequence length="112" mass="11533">MDLDTRTLAQAGLIGYIALIAAAFITGNPLVQTLADVAFGIAVILLGIVTYQIPIESRVKLIAAGGFVAAGITQFVQLATGIAELGLAGTLFLLAGLVGYIALRRETTATPF</sequence>